<comment type="caution">
    <text evidence="4">The sequence shown here is derived from an EMBL/GenBank/DDBJ whole genome shotgun (WGS) entry which is preliminary data.</text>
</comment>
<dbReference type="RefSeq" id="WP_345510778.1">
    <property type="nucleotide sequence ID" value="NZ_BAAAXD010000009.1"/>
</dbReference>
<evidence type="ECO:0000313" key="4">
    <source>
        <dbReference type="EMBL" id="MFB9576503.1"/>
    </source>
</evidence>
<keyword evidence="2" id="KW-0804">Transcription</keyword>
<keyword evidence="3" id="KW-0472">Membrane</keyword>
<dbReference type="Gene3D" id="1.10.10.1320">
    <property type="entry name" value="Anti-sigma factor, zinc-finger domain"/>
    <property type="match status" value="1"/>
</dbReference>
<name>A0ABV5RF53_9ACTN</name>
<evidence type="ECO:0000313" key="5">
    <source>
        <dbReference type="Proteomes" id="UP001589710"/>
    </source>
</evidence>
<evidence type="ECO:0000256" key="3">
    <source>
        <dbReference type="SAM" id="Phobius"/>
    </source>
</evidence>
<dbReference type="InterPro" id="IPR041916">
    <property type="entry name" value="Anti_sigma_zinc_sf"/>
</dbReference>
<protein>
    <recommendedName>
        <fullName evidence="6">Zinc-finger domain-containing protein</fullName>
    </recommendedName>
</protein>
<keyword evidence="3" id="KW-1133">Transmembrane helix</keyword>
<evidence type="ECO:0008006" key="6">
    <source>
        <dbReference type="Google" id="ProtNLM"/>
    </source>
</evidence>
<evidence type="ECO:0000256" key="2">
    <source>
        <dbReference type="ARBA" id="ARBA00023163"/>
    </source>
</evidence>
<feature type="transmembrane region" description="Helical" evidence="3">
    <location>
        <begin position="94"/>
        <end position="115"/>
    </location>
</feature>
<dbReference type="Proteomes" id="UP001589710">
    <property type="component" value="Unassembled WGS sequence"/>
</dbReference>
<organism evidence="4 5">
    <name type="scientific">Streptomyces yanii</name>
    <dbReference type="NCBI Taxonomy" id="78510"/>
    <lineage>
        <taxon>Bacteria</taxon>
        <taxon>Bacillati</taxon>
        <taxon>Actinomycetota</taxon>
        <taxon>Actinomycetes</taxon>
        <taxon>Kitasatosporales</taxon>
        <taxon>Streptomycetaceae</taxon>
        <taxon>Streptomyces</taxon>
    </lineage>
</organism>
<accession>A0ABV5RF53</accession>
<keyword evidence="5" id="KW-1185">Reference proteome</keyword>
<proteinExistence type="predicted"/>
<dbReference type="EMBL" id="JBHMCG010000134">
    <property type="protein sequence ID" value="MFB9576503.1"/>
    <property type="molecule type" value="Genomic_DNA"/>
</dbReference>
<keyword evidence="3" id="KW-0812">Transmembrane</keyword>
<gene>
    <name evidence="4" type="ORF">ACFFTL_30530</name>
</gene>
<keyword evidence="1" id="KW-0805">Transcription regulation</keyword>
<reference evidence="4 5" key="1">
    <citation type="submission" date="2024-09" db="EMBL/GenBank/DDBJ databases">
        <authorList>
            <person name="Sun Q."/>
            <person name="Mori K."/>
        </authorList>
    </citation>
    <scope>NUCLEOTIDE SEQUENCE [LARGE SCALE GENOMIC DNA]</scope>
    <source>
        <strain evidence="4 5">JCM 3331</strain>
    </source>
</reference>
<sequence>MTETRGFTCEQLREIGAELALGVLPAQERAGAMDHLEHCPACREYVHELVATADALLDLVPESEPPVGFEDRVMDRLGLSSGRRPLRRVRWRRFALAAAAAAAGLALVGGGGWVLGASIGRPAPVAPIVSPVQSHLLTAPLTHRGEPRGQIFLYTGASPWLYMTVDADGHSGTVRCQLQRADGSTVQIGSFALSKDGYGAWGAPYPAGTAPVTGVRLLAADGSVVAAATFGQSYR</sequence>
<evidence type="ECO:0000256" key="1">
    <source>
        <dbReference type="ARBA" id="ARBA00023015"/>
    </source>
</evidence>